<dbReference type="RefSeq" id="WP_194183547.1">
    <property type="nucleotide sequence ID" value="NZ_JADGIK010000007.1"/>
</dbReference>
<accession>A0A8J7G6Z2</accession>
<dbReference type="Pfam" id="PF21983">
    <property type="entry name" value="NikA-like"/>
    <property type="match status" value="1"/>
</dbReference>
<proteinExistence type="predicted"/>
<dbReference type="AlphaFoldDB" id="A0A8J7G6Z2"/>
<name>A0A8J7G6Z2_9FLAO</name>
<comment type="caution">
    <text evidence="1">The sequence shown here is derived from an EMBL/GenBank/DDBJ whole genome shotgun (WGS) entry which is preliminary data.</text>
</comment>
<dbReference type="InterPro" id="IPR053842">
    <property type="entry name" value="NikA-like"/>
</dbReference>
<protein>
    <submittedName>
        <fullName evidence="1">Mobilization protein</fullName>
    </submittedName>
</protein>
<sequence>MKSKRILIRVSNTEFYIIKNKAKQAGITTSEFLRSLALEYNLSYKLTAEEIEIYKELNKFSDNFRRIGNLFKQGDTTKVKEVSIETAQLIREHLNRLKT</sequence>
<organism evidence="1 2">
    <name type="scientific">Faecalibacter rhinopitheci</name>
    <dbReference type="NCBI Taxonomy" id="2779678"/>
    <lineage>
        <taxon>Bacteria</taxon>
        <taxon>Pseudomonadati</taxon>
        <taxon>Bacteroidota</taxon>
        <taxon>Flavobacteriia</taxon>
        <taxon>Flavobacteriales</taxon>
        <taxon>Weeksellaceae</taxon>
        <taxon>Faecalibacter</taxon>
    </lineage>
</organism>
<dbReference type="EMBL" id="JADGIK010000007">
    <property type="protein sequence ID" value="MBF0598007.1"/>
    <property type="molecule type" value="Genomic_DNA"/>
</dbReference>
<keyword evidence="2" id="KW-1185">Reference proteome</keyword>
<gene>
    <name evidence="1" type="ORF">IM532_11235</name>
</gene>
<evidence type="ECO:0000313" key="1">
    <source>
        <dbReference type="EMBL" id="MBF0598007.1"/>
    </source>
</evidence>
<reference evidence="1" key="1">
    <citation type="submission" date="2020-10" db="EMBL/GenBank/DDBJ databases">
        <authorList>
            <person name="Lu T."/>
            <person name="Wang Q."/>
            <person name="Han X."/>
        </authorList>
    </citation>
    <scope>NUCLEOTIDE SEQUENCE</scope>
    <source>
        <strain evidence="1">WQ 117</strain>
    </source>
</reference>
<evidence type="ECO:0000313" key="2">
    <source>
        <dbReference type="Proteomes" id="UP000608754"/>
    </source>
</evidence>
<dbReference type="Proteomes" id="UP000608754">
    <property type="component" value="Unassembled WGS sequence"/>
</dbReference>